<dbReference type="InterPro" id="IPR015422">
    <property type="entry name" value="PyrdxlP-dep_Trfase_small"/>
</dbReference>
<dbReference type="CDD" id="cd00609">
    <property type="entry name" value="AAT_like"/>
    <property type="match status" value="1"/>
</dbReference>
<protein>
    <recommendedName>
        <fullName evidence="2">cysteine-S-conjugate beta-lyase</fullName>
        <ecNumber evidence="2">4.4.1.13</ecNumber>
    </recommendedName>
</protein>
<sequence>MLPLWIAEPYVDLAPSVVTALNNRAADGWYGYETRPAELISSFWAWMADRHSWDGSGLTTLISPSVGTSLGVLIDQMTDPGDGVILQPPVFTDFKPIIASSGRTVTRNPLVMTDDGYRMNLDELATQAADPKNTAMILCNPHNPVGRVWTATELNAVAAICAEHDIFVIADEIHADLVLSNNIFTPFGNTARGTGVVWAATHGPIKTFGLAGVCDTVVITDNESVVERFEARSSQLHLTRNNVFGLAAWDAAYRDGAPWLDELLALIASNTGLLRDGLPAGIELVEPEGTYLAWLDLRQLGMDVPELTKWLALSAGLALSPGHWFGREGAGFARMTTAVPPDQILEAIDRLTLAAAAG</sequence>
<comment type="similarity">
    <text evidence="5">Belongs to the class-II pyridoxal-phosphate-dependent aminotransferase family. MalY/PatB cystathionine beta-lyase subfamily.</text>
</comment>
<evidence type="ECO:0000256" key="5">
    <source>
        <dbReference type="ARBA" id="ARBA00037974"/>
    </source>
</evidence>
<reference evidence="7" key="1">
    <citation type="submission" date="2018-06" db="EMBL/GenBank/DDBJ databases">
        <authorList>
            <person name="Zhirakovskaya E."/>
        </authorList>
    </citation>
    <scope>NUCLEOTIDE SEQUENCE</scope>
</reference>
<dbReference type="InterPro" id="IPR004839">
    <property type="entry name" value="Aminotransferase_I/II_large"/>
</dbReference>
<dbReference type="EMBL" id="UOEK01000361">
    <property type="protein sequence ID" value="VAW06599.1"/>
    <property type="molecule type" value="Genomic_DNA"/>
</dbReference>
<dbReference type="Gene3D" id="3.90.1150.10">
    <property type="entry name" value="Aspartate Aminotransferase, domain 1"/>
    <property type="match status" value="1"/>
</dbReference>
<dbReference type="GO" id="GO:0047804">
    <property type="term" value="F:cysteine-S-conjugate beta-lyase activity"/>
    <property type="evidence" value="ECO:0007669"/>
    <property type="project" value="UniProtKB-EC"/>
</dbReference>
<dbReference type="InterPro" id="IPR051798">
    <property type="entry name" value="Class-II_PLP-Dep_Aminotrans"/>
</dbReference>
<comment type="cofactor">
    <cofactor evidence="1">
        <name>pyridoxal 5'-phosphate</name>
        <dbReference type="ChEBI" id="CHEBI:597326"/>
    </cofactor>
</comment>
<evidence type="ECO:0000256" key="4">
    <source>
        <dbReference type="ARBA" id="ARBA00023239"/>
    </source>
</evidence>
<name>A0A3B0T2N5_9ZZZZ</name>
<dbReference type="Pfam" id="PF00155">
    <property type="entry name" value="Aminotran_1_2"/>
    <property type="match status" value="1"/>
</dbReference>
<dbReference type="EC" id="4.4.1.13" evidence="2"/>
<proteinExistence type="inferred from homology"/>
<evidence type="ECO:0000259" key="6">
    <source>
        <dbReference type="Pfam" id="PF00155"/>
    </source>
</evidence>
<dbReference type="SUPFAM" id="SSF53383">
    <property type="entry name" value="PLP-dependent transferases"/>
    <property type="match status" value="1"/>
</dbReference>
<dbReference type="AlphaFoldDB" id="A0A3B0T2N5"/>
<organism evidence="7">
    <name type="scientific">hydrothermal vent metagenome</name>
    <dbReference type="NCBI Taxonomy" id="652676"/>
    <lineage>
        <taxon>unclassified sequences</taxon>
        <taxon>metagenomes</taxon>
        <taxon>ecological metagenomes</taxon>
    </lineage>
</organism>
<dbReference type="InterPro" id="IPR015424">
    <property type="entry name" value="PyrdxlP-dep_Trfase"/>
</dbReference>
<evidence type="ECO:0000256" key="1">
    <source>
        <dbReference type="ARBA" id="ARBA00001933"/>
    </source>
</evidence>
<keyword evidence="4" id="KW-0456">Lyase</keyword>
<evidence type="ECO:0000313" key="7">
    <source>
        <dbReference type="EMBL" id="VAW06599.1"/>
    </source>
</evidence>
<dbReference type="PANTHER" id="PTHR43525">
    <property type="entry name" value="PROTEIN MALY"/>
    <property type="match status" value="1"/>
</dbReference>
<dbReference type="PANTHER" id="PTHR43525:SF1">
    <property type="entry name" value="PROTEIN MALY"/>
    <property type="match status" value="1"/>
</dbReference>
<evidence type="ECO:0000256" key="2">
    <source>
        <dbReference type="ARBA" id="ARBA00012224"/>
    </source>
</evidence>
<dbReference type="GO" id="GO:0030170">
    <property type="term" value="F:pyridoxal phosphate binding"/>
    <property type="evidence" value="ECO:0007669"/>
    <property type="project" value="InterPro"/>
</dbReference>
<evidence type="ECO:0000256" key="3">
    <source>
        <dbReference type="ARBA" id="ARBA00022898"/>
    </source>
</evidence>
<feature type="domain" description="Aminotransferase class I/classII large" evidence="6">
    <location>
        <begin position="12"/>
        <end position="351"/>
    </location>
</feature>
<keyword evidence="3" id="KW-0663">Pyridoxal phosphate</keyword>
<dbReference type="Gene3D" id="3.40.640.10">
    <property type="entry name" value="Type I PLP-dependent aspartate aminotransferase-like (Major domain)"/>
    <property type="match status" value="1"/>
</dbReference>
<dbReference type="InterPro" id="IPR015421">
    <property type="entry name" value="PyrdxlP-dep_Trfase_major"/>
</dbReference>
<gene>
    <name evidence="7" type="ORF">MNBD_ACTINO02-3314</name>
</gene>
<accession>A0A3B0T2N5</accession>